<evidence type="ECO:0000313" key="3">
    <source>
        <dbReference type="EMBL" id="CAF1442924.1"/>
    </source>
</evidence>
<comment type="caution">
    <text evidence="2">The sequence shown here is derived from an EMBL/GenBank/DDBJ whole genome shotgun (WGS) entry which is preliminary data.</text>
</comment>
<protein>
    <submittedName>
        <fullName evidence="2">Uncharacterized protein</fullName>
    </submittedName>
</protein>
<dbReference type="AlphaFoldDB" id="A0A814D0U4"/>
<dbReference type="EMBL" id="CAJNOL010001960">
    <property type="protein sequence ID" value="CAF1442924.1"/>
    <property type="molecule type" value="Genomic_DNA"/>
</dbReference>
<organism evidence="2 4">
    <name type="scientific">Rotaria sordida</name>
    <dbReference type="NCBI Taxonomy" id="392033"/>
    <lineage>
        <taxon>Eukaryota</taxon>
        <taxon>Metazoa</taxon>
        <taxon>Spiralia</taxon>
        <taxon>Gnathifera</taxon>
        <taxon>Rotifera</taxon>
        <taxon>Eurotatoria</taxon>
        <taxon>Bdelloidea</taxon>
        <taxon>Philodinida</taxon>
        <taxon>Philodinidae</taxon>
        <taxon>Rotaria</taxon>
    </lineage>
</organism>
<gene>
    <name evidence="3" type="ORF">JXQ802_LOCUS37110</name>
    <name evidence="2" type="ORF">PYM288_LOCUS11926</name>
</gene>
<dbReference type="EMBL" id="CAJNOH010000212">
    <property type="protein sequence ID" value="CAF0947299.1"/>
    <property type="molecule type" value="Genomic_DNA"/>
</dbReference>
<feature type="compositionally biased region" description="Acidic residues" evidence="1">
    <location>
        <begin position="35"/>
        <end position="50"/>
    </location>
</feature>
<evidence type="ECO:0000256" key="1">
    <source>
        <dbReference type="SAM" id="MobiDB-lite"/>
    </source>
</evidence>
<sequence length="72" mass="7822">MNAIQKSNLKRIGDIILTDENEIDDNISAGQNSDSDSEYDPDAIESDDTSANEHISEESDSSCSDIDQDDIG</sequence>
<evidence type="ECO:0000313" key="5">
    <source>
        <dbReference type="Proteomes" id="UP000663870"/>
    </source>
</evidence>
<evidence type="ECO:0000313" key="2">
    <source>
        <dbReference type="EMBL" id="CAF0947299.1"/>
    </source>
</evidence>
<accession>A0A814D0U4</accession>
<name>A0A814D0U4_9BILA</name>
<proteinExistence type="predicted"/>
<keyword evidence="5" id="KW-1185">Reference proteome</keyword>
<feature type="region of interest" description="Disordered" evidence="1">
    <location>
        <begin position="1"/>
        <end position="72"/>
    </location>
</feature>
<evidence type="ECO:0000313" key="4">
    <source>
        <dbReference type="Proteomes" id="UP000663854"/>
    </source>
</evidence>
<reference evidence="2" key="1">
    <citation type="submission" date="2021-02" db="EMBL/GenBank/DDBJ databases">
        <authorList>
            <person name="Nowell W R."/>
        </authorList>
    </citation>
    <scope>NUCLEOTIDE SEQUENCE</scope>
</reference>
<dbReference type="Proteomes" id="UP000663870">
    <property type="component" value="Unassembled WGS sequence"/>
</dbReference>
<dbReference type="Proteomes" id="UP000663854">
    <property type="component" value="Unassembled WGS sequence"/>
</dbReference>